<gene>
    <name evidence="2" type="ORF">GTC17259_13110</name>
</gene>
<reference evidence="2" key="1">
    <citation type="submission" date="2024-07" db="EMBL/GenBank/DDBJ databases">
        <title>Complete genome sequence of Prevotella sp. YM-2024 GTC17259.</title>
        <authorList>
            <person name="Hayashi M."/>
            <person name="Muto Y."/>
            <person name="Tanaka K."/>
            <person name="Niwa H."/>
        </authorList>
    </citation>
    <scope>NUCLEOTIDE SEQUENCE</scope>
    <source>
        <strain evidence="2">GTC17259</strain>
    </source>
</reference>
<evidence type="ECO:0000256" key="1">
    <source>
        <dbReference type="SAM" id="Phobius"/>
    </source>
</evidence>
<protein>
    <submittedName>
        <fullName evidence="2">Uncharacterized protein</fullName>
    </submittedName>
</protein>
<keyword evidence="1" id="KW-0472">Membrane</keyword>
<keyword evidence="1" id="KW-0812">Transmembrane</keyword>
<proteinExistence type="predicted"/>
<sequence length="71" mass="7998">MQNHKNKIAITICLMVIVFATVFGLVNQPQNEAAKVFLAFVIVGFVVCAVLVVFLIVYLVAWVMDMIRKKK</sequence>
<feature type="transmembrane region" description="Helical" evidence="1">
    <location>
        <begin position="7"/>
        <end position="26"/>
    </location>
</feature>
<dbReference type="AlphaFoldDB" id="A0AB33J259"/>
<accession>A0AB33J259</accession>
<evidence type="ECO:0000313" key="2">
    <source>
        <dbReference type="EMBL" id="BFO76261.1"/>
    </source>
</evidence>
<keyword evidence="1" id="KW-1133">Transmembrane helix</keyword>
<organism evidence="2">
    <name type="scientific">Prevotella sp. GTC17259</name>
    <dbReference type="NCBI Taxonomy" id="3236795"/>
    <lineage>
        <taxon>Bacteria</taxon>
        <taxon>Pseudomonadati</taxon>
        <taxon>Bacteroidota</taxon>
        <taxon>Bacteroidia</taxon>
        <taxon>Bacteroidales</taxon>
        <taxon>Prevotellaceae</taxon>
        <taxon>Prevotella</taxon>
    </lineage>
</organism>
<name>A0AB33J259_9BACT</name>
<feature type="transmembrane region" description="Helical" evidence="1">
    <location>
        <begin position="38"/>
        <end position="64"/>
    </location>
</feature>
<dbReference type="EMBL" id="AP035787">
    <property type="protein sequence ID" value="BFO76261.1"/>
    <property type="molecule type" value="Genomic_DNA"/>
</dbReference>